<name>A0A0F9SYS1_9ZZZZ</name>
<dbReference type="EMBL" id="LAZR01002110">
    <property type="protein sequence ID" value="KKN34363.1"/>
    <property type="molecule type" value="Genomic_DNA"/>
</dbReference>
<evidence type="ECO:0000313" key="1">
    <source>
        <dbReference type="EMBL" id="KKN34363.1"/>
    </source>
</evidence>
<accession>A0A0F9SYS1</accession>
<protein>
    <submittedName>
        <fullName evidence="1">Uncharacterized protein</fullName>
    </submittedName>
</protein>
<dbReference type="AlphaFoldDB" id="A0A0F9SYS1"/>
<reference evidence="1" key="1">
    <citation type="journal article" date="2015" name="Nature">
        <title>Complex archaea that bridge the gap between prokaryotes and eukaryotes.</title>
        <authorList>
            <person name="Spang A."/>
            <person name="Saw J.H."/>
            <person name="Jorgensen S.L."/>
            <person name="Zaremba-Niedzwiedzka K."/>
            <person name="Martijn J."/>
            <person name="Lind A.E."/>
            <person name="van Eijk R."/>
            <person name="Schleper C."/>
            <person name="Guy L."/>
            <person name="Ettema T.J."/>
        </authorList>
    </citation>
    <scope>NUCLEOTIDE SEQUENCE</scope>
</reference>
<comment type="caution">
    <text evidence="1">The sequence shown here is derived from an EMBL/GenBank/DDBJ whole genome shotgun (WGS) entry which is preliminary data.</text>
</comment>
<organism evidence="1">
    <name type="scientific">marine sediment metagenome</name>
    <dbReference type="NCBI Taxonomy" id="412755"/>
    <lineage>
        <taxon>unclassified sequences</taxon>
        <taxon>metagenomes</taxon>
        <taxon>ecological metagenomes</taxon>
    </lineage>
</organism>
<sequence>MAIAFDAASNSGFQTTTTPYTWSHTCTGSNRLLAVKIAAKVSGDTVSGITYNGVALTNIRTDTHATAPFHTELWELINPASGSHDITVTWGTAPDQSIGSAISLTGVIQTSHNDANNGAEGGVTTDATTTVITVADNAWLVNIVSSNTASATWTVGASQTETLNTGTTDWAGASYEGPITPAGGTVMNFTVSGGGKNWATSAASFKPAAAGISIPVVYHHRQRNF</sequence>
<proteinExistence type="predicted"/>
<gene>
    <name evidence="1" type="ORF">LCGC14_0794540</name>
</gene>